<name>A0ACC2PXD1_9HYME</name>
<dbReference type="EMBL" id="CM056741">
    <property type="protein sequence ID" value="KAJ8687416.1"/>
    <property type="molecule type" value="Genomic_DNA"/>
</dbReference>
<protein>
    <submittedName>
        <fullName evidence="1">Uncharacterized protein</fullName>
    </submittedName>
</protein>
<dbReference type="Proteomes" id="UP001239111">
    <property type="component" value="Chromosome 1"/>
</dbReference>
<accession>A0ACC2PXD1</accession>
<comment type="caution">
    <text evidence="1">The sequence shown here is derived from an EMBL/GenBank/DDBJ whole genome shotgun (WGS) entry which is preliminary data.</text>
</comment>
<reference evidence="1" key="1">
    <citation type="submission" date="2023-04" db="EMBL/GenBank/DDBJ databases">
        <title>A chromosome-level genome assembly of the parasitoid wasp Eretmocerus hayati.</title>
        <authorList>
            <person name="Zhong Y."/>
            <person name="Liu S."/>
            <person name="Liu Y."/>
        </authorList>
    </citation>
    <scope>NUCLEOTIDE SEQUENCE</scope>
    <source>
        <strain evidence="1">ZJU_SS_LIU_2023</strain>
    </source>
</reference>
<sequence length="1211" mass="136996">MLPSTGYFKAINCPFYENGYCERPYCHFRHARRDGGSISSVVAPEARQAVQKTKATSSASIASPNPDDIQRLVSETVKQVLASQSIEDTEKIISQVVEELKPKLVPSVSSTNATKQETVPQESKHVKSVSQNSSSSCVYNPTPIAELRKRHLPVSVYQPSRESKAVRRKSPDVEKSWMDVIRNIPSTKKSKISYVPTAINQTNTSEDYTPQTYVPTSKSEMLQNLYDDEETYVPEMKRKREGHNHRHKLKKRREEYVPRRPKIPLKDDQLLEDDSFDLDDLEELLRSESEPYKKIDKESDDLIEAESKSYNEYQAPTDLYTSQGDEMNAEAVVSSTSCNEKENEGSSTNHRKDTFDADCTKVDDRNREVDDSIESVEKVSEFMAESDGFGTQNGDHLENDENKEESSIGRNEVDSKHEETEETDSKDIKQKNSKHKRDKEKTRDRDKHKHSSSKSSKEKSSSSSSKDSKSRERDREKDKEKSKDSKDKDGSHKSKKDSKSDKEKSSSSKDSKNKHKDSKDKAKSKSSDKSKHTSKSSSSDSKSRSSKSHSSKSSERRSSHSSHKSSKSNENPSTENEDNVRGKSEKSDREGKGDSPEYEEFSPFYDENLLEDSDSDCDVEEECRKIFQEYEIPDHPKDIARKSAPKTESEEPDEASRKRVAHPSAGSSVVKSVGPSQPLKRAQNPQQRMYERWRMIKEVAAERAAEKGAVNKTVETGVHKKSSESMSSSLQHDNQLNGNGRIRIAQVPYAMSLALEKKKVMERAAKVETKTAAQNKKGVTRVAHVPQVVSQLERPEPKQIVGTQKFPLNVRQFYVNAMQDICVQIYTNGNDASDRAVNEEFACYERCKALNVYKNSCMLTVHRLRKEVDQKSEDSSVSGGGMISHKSVLEGKVKGSWSVVKPKKAASDFKGSSLYNMLSKWIMTEQELRDNGFPRPHPDGPKGRAKLYTVNTRGQSTLSKVPNERFCCRCNKPYMVDKNNFPVRKENCIYHYARKFTFRGVTTYMCCKQDGMSDGCCDASTHVWDHIDVENLRGYVSTFDKGSKHDDDHGVFALDCEMCYTTEGLELTRVTVVNEDCQVVYETLVKPTHPIIDYNTRFSGISEEDMENVTTTLLEVQATLLSMFSSKTILVGHSLESDFKALKLLHDTVVDTSVMFPHKNGPPLKRALKNLCSEYLRKIIQNDVGGHDSKEDASACMELVHWKVKEEAKLQ</sequence>
<organism evidence="1 2">
    <name type="scientific">Eretmocerus hayati</name>
    <dbReference type="NCBI Taxonomy" id="131215"/>
    <lineage>
        <taxon>Eukaryota</taxon>
        <taxon>Metazoa</taxon>
        <taxon>Ecdysozoa</taxon>
        <taxon>Arthropoda</taxon>
        <taxon>Hexapoda</taxon>
        <taxon>Insecta</taxon>
        <taxon>Pterygota</taxon>
        <taxon>Neoptera</taxon>
        <taxon>Endopterygota</taxon>
        <taxon>Hymenoptera</taxon>
        <taxon>Apocrita</taxon>
        <taxon>Proctotrupomorpha</taxon>
        <taxon>Chalcidoidea</taxon>
        <taxon>Aphelinidae</taxon>
        <taxon>Aphelininae</taxon>
        <taxon>Eretmocerus</taxon>
    </lineage>
</organism>
<keyword evidence="2" id="KW-1185">Reference proteome</keyword>
<proteinExistence type="predicted"/>
<evidence type="ECO:0000313" key="1">
    <source>
        <dbReference type="EMBL" id="KAJ8687416.1"/>
    </source>
</evidence>
<evidence type="ECO:0000313" key="2">
    <source>
        <dbReference type="Proteomes" id="UP001239111"/>
    </source>
</evidence>
<gene>
    <name evidence="1" type="ORF">QAD02_023210</name>
</gene>